<dbReference type="PROSITE" id="PS00197">
    <property type="entry name" value="2FE2S_FER_1"/>
    <property type="match status" value="1"/>
</dbReference>
<evidence type="ECO:0000256" key="10">
    <source>
        <dbReference type="ARBA" id="ARBA00023004"/>
    </source>
</evidence>
<evidence type="ECO:0000256" key="5">
    <source>
        <dbReference type="ARBA" id="ARBA00022528"/>
    </source>
</evidence>
<name>A0A484K6V9_9ASTE</name>
<dbReference type="InterPro" id="IPR010241">
    <property type="entry name" value="Fd_pln"/>
</dbReference>
<dbReference type="GO" id="GO:0006124">
    <property type="term" value="P:ferredoxin metabolic process"/>
    <property type="evidence" value="ECO:0007669"/>
    <property type="project" value="UniProtKB-ARBA"/>
</dbReference>
<dbReference type="PANTHER" id="PTHR43112">
    <property type="entry name" value="FERREDOXIN"/>
    <property type="match status" value="1"/>
</dbReference>
<dbReference type="PANTHER" id="PTHR43112:SF3">
    <property type="entry name" value="FERREDOXIN-2, CHLOROPLASTIC"/>
    <property type="match status" value="1"/>
</dbReference>
<sequence length="146" mass="15461">MWSSTSFPAAAAERSRSAGSLVGKEQPGINKRSSVAYGGAGRPSRLIAAATTYKVTLVTPKGKKVIKCPKNEYILDAAEEQGLDLPYTCRAGACSTCVGKIVSGKVDQSVGTYLDSAEIKKGFVLTCIARPLSDCVIQTHKEHELP</sequence>
<keyword evidence="6 12" id="KW-0934">Plastid</keyword>
<dbReference type="InterPro" id="IPR001041">
    <property type="entry name" value="2Fe-2S_ferredoxin-type"/>
</dbReference>
<evidence type="ECO:0000256" key="11">
    <source>
        <dbReference type="ARBA" id="ARBA00023014"/>
    </source>
</evidence>
<dbReference type="CDD" id="cd00207">
    <property type="entry name" value="fer2"/>
    <property type="match status" value="1"/>
</dbReference>
<evidence type="ECO:0000256" key="2">
    <source>
        <dbReference type="ARBA" id="ARBA00004229"/>
    </source>
</evidence>
<dbReference type="Gene3D" id="3.10.20.30">
    <property type="match status" value="1"/>
</dbReference>
<dbReference type="InterPro" id="IPR036010">
    <property type="entry name" value="2Fe-2S_ferredoxin-like_sf"/>
</dbReference>
<keyword evidence="4 12" id="KW-0813">Transport</keyword>
<keyword evidence="15" id="KW-1185">Reference proteome</keyword>
<keyword evidence="10 12" id="KW-0408">Iron</keyword>
<dbReference type="GO" id="GO:0022900">
    <property type="term" value="P:electron transport chain"/>
    <property type="evidence" value="ECO:0007669"/>
    <property type="project" value="InterPro"/>
</dbReference>
<keyword evidence="11 12" id="KW-0411">Iron-sulfur</keyword>
<dbReference type="FunFam" id="3.10.20.30:FF:000014">
    <property type="entry name" value="Ferredoxin"/>
    <property type="match status" value="1"/>
</dbReference>
<keyword evidence="8 12" id="KW-0479">Metal-binding</keyword>
<evidence type="ECO:0000256" key="1">
    <source>
        <dbReference type="ARBA" id="ARBA00003532"/>
    </source>
</evidence>
<gene>
    <name evidence="14" type="ORF">CCAM_LOCUS813</name>
</gene>
<keyword evidence="9 12" id="KW-0249">Electron transport</keyword>
<proteinExistence type="inferred from homology"/>
<dbReference type="AlphaFoldDB" id="A0A484K6V9"/>
<dbReference type="Pfam" id="PF00111">
    <property type="entry name" value="Fer2"/>
    <property type="match status" value="1"/>
</dbReference>
<evidence type="ECO:0000256" key="12">
    <source>
        <dbReference type="RuleBase" id="RU364001"/>
    </source>
</evidence>
<evidence type="ECO:0000256" key="4">
    <source>
        <dbReference type="ARBA" id="ARBA00022448"/>
    </source>
</evidence>
<comment type="subcellular location">
    <subcellularLocation>
        <location evidence="2 12">Plastid</location>
        <location evidence="2 12">Chloroplast</location>
    </subcellularLocation>
</comment>
<evidence type="ECO:0000256" key="7">
    <source>
        <dbReference type="ARBA" id="ARBA00022714"/>
    </source>
</evidence>
<dbReference type="GO" id="GO:0046872">
    <property type="term" value="F:metal ion binding"/>
    <property type="evidence" value="ECO:0007669"/>
    <property type="project" value="UniProtKB-KW"/>
</dbReference>
<accession>A0A484K6V9</accession>
<protein>
    <recommendedName>
        <fullName evidence="12">Ferredoxin</fullName>
    </recommendedName>
</protein>
<keyword evidence="7 12" id="KW-0001">2Fe-2S</keyword>
<dbReference type="GO" id="GO:0051537">
    <property type="term" value="F:2 iron, 2 sulfur cluster binding"/>
    <property type="evidence" value="ECO:0007669"/>
    <property type="project" value="UniProtKB-KW"/>
</dbReference>
<dbReference type="NCBIfam" id="TIGR02008">
    <property type="entry name" value="fdx_plant"/>
    <property type="match status" value="1"/>
</dbReference>
<organism evidence="14 15">
    <name type="scientific">Cuscuta campestris</name>
    <dbReference type="NCBI Taxonomy" id="132261"/>
    <lineage>
        <taxon>Eukaryota</taxon>
        <taxon>Viridiplantae</taxon>
        <taxon>Streptophyta</taxon>
        <taxon>Embryophyta</taxon>
        <taxon>Tracheophyta</taxon>
        <taxon>Spermatophyta</taxon>
        <taxon>Magnoliopsida</taxon>
        <taxon>eudicotyledons</taxon>
        <taxon>Gunneridae</taxon>
        <taxon>Pentapetalae</taxon>
        <taxon>asterids</taxon>
        <taxon>lamiids</taxon>
        <taxon>Solanales</taxon>
        <taxon>Convolvulaceae</taxon>
        <taxon>Cuscuteae</taxon>
        <taxon>Cuscuta</taxon>
        <taxon>Cuscuta subgen. Grammica</taxon>
        <taxon>Cuscuta sect. Cleistogrammica</taxon>
    </lineage>
</organism>
<dbReference type="InterPro" id="IPR012675">
    <property type="entry name" value="Beta-grasp_dom_sf"/>
</dbReference>
<dbReference type="InterPro" id="IPR006058">
    <property type="entry name" value="2Fe2S_fd_BS"/>
</dbReference>
<evidence type="ECO:0000313" key="15">
    <source>
        <dbReference type="Proteomes" id="UP000595140"/>
    </source>
</evidence>
<dbReference type="GO" id="GO:0009507">
    <property type="term" value="C:chloroplast"/>
    <property type="evidence" value="ECO:0007669"/>
    <property type="project" value="UniProtKB-SubCell"/>
</dbReference>
<evidence type="ECO:0000256" key="8">
    <source>
        <dbReference type="ARBA" id="ARBA00022723"/>
    </source>
</evidence>
<comment type="cofactor">
    <cofactor evidence="12">
        <name>[2Fe-2S] cluster</name>
        <dbReference type="ChEBI" id="CHEBI:190135"/>
    </cofactor>
    <text evidence="12">Binds 1 [2Fe-2S] cluster.</text>
</comment>
<dbReference type="Proteomes" id="UP000595140">
    <property type="component" value="Unassembled WGS sequence"/>
</dbReference>
<dbReference type="EMBL" id="OOIL02000002">
    <property type="protein sequence ID" value="VFQ59037.1"/>
    <property type="molecule type" value="Genomic_DNA"/>
</dbReference>
<dbReference type="SUPFAM" id="SSF54292">
    <property type="entry name" value="2Fe-2S ferredoxin-like"/>
    <property type="match status" value="1"/>
</dbReference>
<keyword evidence="5 12" id="KW-0150">Chloroplast</keyword>
<dbReference type="GO" id="GO:0009055">
    <property type="term" value="F:electron transfer activity"/>
    <property type="evidence" value="ECO:0007669"/>
    <property type="project" value="InterPro"/>
</dbReference>
<evidence type="ECO:0000256" key="3">
    <source>
        <dbReference type="ARBA" id="ARBA00007874"/>
    </source>
</evidence>
<evidence type="ECO:0000313" key="14">
    <source>
        <dbReference type="EMBL" id="VFQ59037.1"/>
    </source>
</evidence>
<comment type="similarity">
    <text evidence="3 12">Belongs to the 2Fe2S plant-type ferredoxin family.</text>
</comment>
<evidence type="ECO:0000256" key="9">
    <source>
        <dbReference type="ARBA" id="ARBA00022982"/>
    </source>
</evidence>
<reference evidence="14 15" key="1">
    <citation type="submission" date="2018-04" db="EMBL/GenBank/DDBJ databases">
        <authorList>
            <person name="Vogel A."/>
        </authorList>
    </citation>
    <scope>NUCLEOTIDE SEQUENCE [LARGE SCALE GENOMIC DNA]</scope>
</reference>
<evidence type="ECO:0000259" key="13">
    <source>
        <dbReference type="PROSITE" id="PS51085"/>
    </source>
</evidence>
<dbReference type="PROSITE" id="PS51085">
    <property type="entry name" value="2FE2S_FER_2"/>
    <property type="match status" value="1"/>
</dbReference>
<dbReference type="OrthoDB" id="1885901at2759"/>
<comment type="function">
    <text evidence="1 12">Ferredoxins are iron-sulfur proteins that transfer electrons in a wide variety of metabolic reactions.</text>
</comment>
<evidence type="ECO:0000256" key="6">
    <source>
        <dbReference type="ARBA" id="ARBA00022640"/>
    </source>
</evidence>
<feature type="domain" description="2Fe-2S ferredoxin-type" evidence="13">
    <location>
        <begin position="53"/>
        <end position="143"/>
    </location>
</feature>